<organism evidence="4 5">
    <name type="scientific">Prymnesium parvum</name>
    <name type="common">Toxic golden alga</name>
    <dbReference type="NCBI Taxonomy" id="97485"/>
    <lineage>
        <taxon>Eukaryota</taxon>
        <taxon>Haptista</taxon>
        <taxon>Haptophyta</taxon>
        <taxon>Prymnesiophyceae</taxon>
        <taxon>Prymnesiales</taxon>
        <taxon>Prymnesiaceae</taxon>
        <taxon>Prymnesium</taxon>
    </lineage>
</organism>
<evidence type="ECO:0000313" key="4">
    <source>
        <dbReference type="EMBL" id="KAL1527811.1"/>
    </source>
</evidence>
<dbReference type="PANTHER" id="PTHR31760:SF0">
    <property type="entry name" value="S-ADENOSYL-L-METHIONINE-DEPENDENT METHYLTRANSFERASES SUPERFAMILY PROTEIN"/>
    <property type="match status" value="1"/>
</dbReference>
<keyword evidence="2" id="KW-0698">rRNA processing</keyword>
<keyword evidence="3" id="KW-0808">Transferase</keyword>
<evidence type="ECO:0000256" key="2">
    <source>
        <dbReference type="ARBA" id="ARBA00022552"/>
    </source>
</evidence>
<protein>
    <submittedName>
        <fullName evidence="4">Uncharacterized protein</fullName>
    </submittedName>
</protein>
<dbReference type="InterPro" id="IPR029063">
    <property type="entry name" value="SAM-dependent_MTases_sf"/>
</dbReference>
<sequence length="235" mass="25716">MAVSPARLSPSTLACTATDAEHTAIVERCLAGAPLPRAAAARLGSYVALLLAYNERTNVYSKSAYEKLPFHVHDSIALALQLEGRGALLDIGSGSGLPSMIVACVHPEMRVYAVESKSRKTRFLQHAARKIGLSHYRAITCNVHELSRSWVFDVDVVSAKAFKPLLEVEPIARRCIISQAQLMVPISSAQVAEFSLTEQQLVRSGEFIYYSQRIEPSHGSAQRKLVTIADCPELR</sequence>
<proteinExistence type="inferred from homology"/>
<dbReference type="Pfam" id="PF02527">
    <property type="entry name" value="GidB"/>
    <property type="match status" value="1"/>
</dbReference>
<keyword evidence="1" id="KW-0963">Cytoplasm</keyword>
<dbReference type="PANTHER" id="PTHR31760">
    <property type="entry name" value="S-ADENOSYL-L-METHIONINE-DEPENDENT METHYLTRANSFERASES SUPERFAMILY PROTEIN"/>
    <property type="match status" value="1"/>
</dbReference>
<comment type="caution">
    <text evidence="4">The sequence shown here is derived from an EMBL/GenBank/DDBJ whole genome shotgun (WGS) entry which is preliminary data.</text>
</comment>
<dbReference type="AlphaFoldDB" id="A0AB34K0Q3"/>
<dbReference type="GO" id="GO:0005829">
    <property type="term" value="C:cytosol"/>
    <property type="evidence" value="ECO:0007669"/>
    <property type="project" value="TreeGrafter"/>
</dbReference>
<name>A0AB34K0Q3_PRYPA</name>
<dbReference type="EMBL" id="JBGBPQ010000002">
    <property type="protein sequence ID" value="KAL1527811.1"/>
    <property type="molecule type" value="Genomic_DNA"/>
</dbReference>
<accession>A0AB34K0Q3</accession>
<dbReference type="GO" id="GO:0070043">
    <property type="term" value="F:rRNA (guanine-N7-)-methyltransferase activity"/>
    <property type="evidence" value="ECO:0007669"/>
    <property type="project" value="TreeGrafter"/>
</dbReference>
<keyword evidence="5" id="KW-1185">Reference proteome</keyword>
<dbReference type="HAMAP" id="MF_00074">
    <property type="entry name" value="16SrRNA_methyltr_G"/>
    <property type="match status" value="1"/>
</dbReference>
<evidence type="ECO:0000256" key="3">
    <source>
        <dbReference type="ARBA" id="ARBA00022679"/>
    </source>
</evidence>
<dbReference type="InterPro" id="IPR003682">
    <property type="entry name" value="rRNA_ssu_MeTfrase_G"/>
</dbReference>
<dbReference type="SUPFAM" id="SSF53335">
    <property type="entry name" value="S-adenosyl-L-methionine-dependent methyltransferases"/>
    <property type="match status" value="1"/>
</dbReference>
<dbReference type="Gene3D" id="3.40.50.150">
    <property type="entry name" value="Vaccinia Virus protein VP39"/>
    <property type="match status" value="1"/>
</dbReference>
<evidence type="ECO:0000256" key="1">
    <source>
        <dbReference type="ARBA" id="ARBA00022490"/>
    </source>
</evidence>
<gene>
    <name evidence="4" type="ORF">AB1Y20_009194</name>
</gene>
<evidence type="ECO:0000313" key="5">
    <source>
        <dbReference type="Proteomes" id="UP001515480"/>
    </source>
</evidence>
<dbReference type="Proteomes" id="UP001515480">
    <property type="component" value="Unassembled WGS sequence"/>
</dbReference>
<reference evidence="4 5" key="1">
    <citation type="journal article" date="2024" name="Science">
        <title>Giant polyketide synthase enzymes in the biosynthesis of giant marine polyether toxins.</title>
        <authorList>
            <person name="Fallon T.R."/>
            <person name="Shende V.V."/>
            <person name="Wierzbicki I.H."/>
            <person name="Pendleton A.L."/>
            <person name="Watervoot N.F."/>
            <person name="Auber R.P."/>
            <person name="Gonzalez D.J."/>
            <person name="Wisecaver J.H."/>
            <person name="Moore B.S."/>
        </authorList>
    </citation>
    <scope>NUCLEOTIDE SEQUENCE [LARGE SCALE GENOMIC DNA]</scope>
    <source>
        <strain evidence="4 5">12B1</strain>
    </source>
</reference>